<keyword evidence="2" id="KW-1185">Reference proteome</keyword>
<reference evidence="2" key="1">
    <citation type="journal article" date="2023" name="Front. Plant Sci.">
        <title>Chromosomal-level genome assembly of Melastoma candidum provides insights into trichome evolution.</title>
        <authorList>
            <person name="Zhong Y."/>
            <person name="Wu W."/>
            <person name="Sun C."/>
            <person name="Zou P."/>
            <person name="Liu Y."/>
            <person name="Dai S."/>
            <person name="Zhou R."/>
        </authorList>
    </citation>
    <scope>NUCLEOTIDE SEQUENCE [LARGE SCALE GENOMIC DNA]</scope>
</reference>
<gene>
    <name evidence="1" type="ORF">MLD38_038213</name>
</gene>
<sequence>MQSQLQPALSAGTTTSPRRTPSPGVPLHPAATDGSKAAPLSVDVLSNNDVPSCSSRSQIQRRPTNVLPGLTRSRSGLSDRPQLRFHPGNSDLEKSLLLTSPPNGPAAANPPPAAANPYLPRHLQIQPL</sequence>
<organism evidence="1 2">
    <name type="scientific">Melastoma candidum</name>
    <dbReference type="NCBI Taxonomy" id="119954"/>
    <lineage>
        <taxon>Eukaryota</taxon>
        <taxon>Viridiplantae</taxon>
        <taxon>Streptophyta</taxon>
        <taxon>Embryophyta</taxon>
        <taxon>Tracheophyta</taxon>
        <taxon>Spermatophyta</taxon>
        <taxon>Magnoliopsida</taxon>
        <taxon>eudicotyledons</taxon>
        <taxon>Gunneridae</taxon>
        <taxon>Pentapetalae</taxon>
        <taxon>rosids</taxon>
        <taxon>malvids</taxon>
        <taxon>Myrtales</taxon>
        <taxon>Melastomataceae</taxon>
        <taxon>Melastomatoideae</taxon>
        <taxon>Melastomateae</taxon>
        <taxon>Melastoma</taxon>
    </lineage>
</organism>
<protein>
    <submittedName>
        <fullName evidence="1">Uncharacterized protein</fullName>
    </submittedName>
</protein>
<name>A0ACB9L0H8_9MYRT</name>
<dbReference type="Proteomes" id="UP001057402">
    <property type="component" value="Chromosome 12"/>
</dbReference>
<evidence type="ECO:0000313" key="2">
    <source>
        <dbReference type="Proteomes" id="UP001057402"/>
    </source>
</evidence>
<proteinExistence type="predicted"/>
<evidence type="ECO:0000313" key="1">
    <source>
        <dbReference type="EMBL" id="KAI4302473.1"/>
    </source>
</evidence>
<comment type="caution">
    <text evidence="1">The sequence shown here is derived from an EMBL/GenBank/DDBJ whole genome shotgun (WGS) entry which is preliminary data.</text>
</comment>
<accession>A0ACB9L0H8</accession>
<dbReference type="EMBL" id="CM042891">
    <property type="protein sequence ID" value="KAI4302473.1"/>
    <property type="molecule type" value="Genomic_DNA"/>
</dbReference>